<dbReference type="InterPro" id="IPR011990">
    <property type="entry name" value="TPR-like_helical_dom_sf"/>
</dbReference>
<gene>
    <name evidence="2" type="ORF">AKJ08_2516</name>
</gene>
<evidence type="ECO:0000256" key="1">
    <source>
        <dbReference type="SAM" id="SignalP"/>
    </source>
</evidence>
<feature type="chain" id="PRO_5005465473" description="Tetratricopeptide repeat protein" evidence="1">
    <location>
        <begin position="24"/>
        <end position="501"/>
    </location>
</feature>
<reference evidence="2 3" key="1">
    <citation type="submission" date="2015-08" db="EMBL/GenBank/DDBJ databases">
        <authorList>
            <person name="Babu N.S."/>
            <person name="Beckwith C.J."/>
            <person name="Beseler K.G."/>
            <person name="Brison A."/>
            <person name="Carone J.V."/>
            <person name="Caskin T.P."/>
            <person name="Diamond M."/>
            <person name="Durham M.E."/>
            <person name="Foxe J.M."/>
            <person name="Go M."/>
            <person name="Henderson B.A."/>
            <person name="Jones I.B."/>
            <person name="McGettigan J.A."/>
            <person name="Micheletti S.J."/>
            <person name="Nasrallah M.E."/>
            <person name="Ortiz D."/>
            <person name="Piller C.R."/>
            <person name="Privatt S.R."/>
            <person name="Schneider S.L."/>
            <person name="Sharp S."/>
            <person name="Smith T.C."/>
            <person name="Stanton J.D."/>
            <person name="Ullery H.E."/>
            <person name="Wilson R.J."/>
            <person name="Serrano M.G."/>
            <person name="Buck G."/>
            <person name="Lee V."/>
            <person name="Wang Y."/>
            <person name="Carvalho R."/>
            <person name="Voegtly L."/>
            <person name="Shi R."/>
            <person name="Duckworth R."/>
            <person name="Johnson A."/>
            <person name="Loviza R."/>
            <person name="Walstead R."/>
            <person name="Shah Z."/>
            <person name="Kiflezghi M."/>
            <person name="Wade K."/>
            <person name="Ball S.L."/>
            <person name="Bradley K.W."/>
            <person name="Asai D.J."/>
            <person name="Bowman C.A."/>
            <person name="Russell D.A."/>
            <person name="Pope W.H."/>
            <person name="Jacobs-Sera D."/>
            <person name="Hendrix R.W."/>
            <person name="Hatfull G.F."/>
        </authorList>
    </citation>
    <scope>NUCLEOTIDE SEQUENCE [LARGE SCALE GENOMIC DNA]</scope>
    <source>
        <strain evidence="2 3">DSM 27710</strain>
    </source>
</reference>
<name>A0A0K1PG92_9BACT</name>
<keyword evidence="3" id="KW-1185">Reference proteome</keyword>
<dbReference type="RefSeq" id="WP_050726344.1">
    <property type="nucleotide sequence ID" value="NZ_CP012332.1"/>
</dbReference>
<dbReference type="STRING" id="1391653.AKJ08_2516"/>
<dbReference type="Proteomes" id="UP000055590">
    <property type="component" value="Chromosome"/>
</dbReference>
<dbReference type="Gene3D" id="1.25.40.10">
    <property type="entry name" value="Tetratricopeptide repeat domain"/>
    <property type="match status" value="1"/>
</dbReference>
<evidence type="ECO:0000313" key="3">
    <source>
        <dbReference type="Proteomes" id="UP000055590"/>
    </source>
</evidence>
<evidence type="ECO:0000313" key="2">
    <source>
        <dbReference type="EMBL" id="AKU92129.1"/>
    </source>
</evidence>
<dbReference type="KEGG" id="vin:AKJ08_2516"/>
<proteinExistence type="predicted"/>
<dbReference type="EMBL" id="CP012332">
    <property type="protein sequence ID" value="AKU92129.1"/>
    <property type="molecule type" value="Genomic_DNA"/>
</dbReference>
<accession>A0A0K1PG92</accession>
<dbReference type="AlphaFoldDB" id="A0A0K1PG92"/>
<feature type="signal peptide" evidence="1">
    <location>
        <begin position="1"/>
        <end position="23"/>
    </location>
</feature>
<sequence>MSARRIAALAGLLSLAWPIPLLADEPEPVNSPDAPGDAVVENPAEQRLAFAESLLEKALAAASKPDWQEAARFAHEAWATFPASAERREAAELALADALTHLSFHQAAAAHYFDVVGRRNMPQLLPRALAGVEALSRRGLILEEDLLAGVLADADLANLPPELADFLHFQRGLANLRLGNRRWTDYEFDRIRPEGMYGQRAQLVRAVSLVRENEPAKALELVDAILAATPEPDVEQEALLVQGRLLFEAGRIGDAVASFRRVRGTLNVPGGEVLLERAWAHYREGRLHEAMGLIFALGAPANVDLFLPDAYVLKGLIYQRFCHFRAARRASAEFRERFGEAITEVEAGTEPGRIAVVAQAASILPNVRSVLRVSDAVREERALLGRQGSWMVAGGLRAHLDHVYDQVGSKLEWKRSRVLASGADEAAERLLAAREQANLLEYEVGVSIHKRVNDSEGKAWRRPEVQVIPRTGDTTFYRFNGEFWSDELPDMRFLIENRCVE</sequence>
<dbReference type="SUPFAM" id="SSF48452">
    <property type="entry name" value="TPR-like"/>
    <property type="match status" value="1"/>
</dbReference>
<evidence type="ECO:0008006" key="4">
    <source>
        <dbReference type="Google" id="ProtNLM"/>
    </source>
</evidence>
<keyword evidence="1" id="KW-0732">Signal</keyword>
<dbReference type="OrthoDB" id="5482456at2"/>
<organism evidence="2 3">
    <name type="scientific">Vulgatibacter incomptus</name>
    <dbReference type="NCBI Taxonomy" id="1391653"/>
    <lineage>
        <taxon>Bacteria</taxon>
        <taxon>Pseudomonadati</taxon>
        <taxon>Myxococcota</taxon>
        <taxon>Myxococcia</taxon>
        <taxon>Myxococcales</taxon>
        <taxon>Cystobacterineae</taxon>
        <taxon>Vulgatibacteraceae</taxon>
        <taxon>Vulgatibacter</taxon>
    </lineage>
</organism>
<protein>
    <recommendedName>
        <fullName evidence="4">Tetratricopeptide repeat protein</fullName>
    </recommendedName>
</protein>